<evidence type="ECO:0000256" key="3">
    <source>
        <dbReference type="PROSITE-ProRule" id="PRU00284"/>
    </source>
</evidence>
<dbReference type="Gene3D" id="1.10.287.950">
    <property type="entry name" value="Methyl-accepting chemotaxis protein"/>
    <property type="match status" value="1"/>
</dbReference>
<organism evidence="7 8">
    <name type="scientific">Sulfurospirillum halorespirans DSM 13726</name>
    <dbReference type="NCBI Taxonomy" id="1193502"/>
    <lineage>
        <taxon>Bacteria</taxon>
        <taxon>Pseudomonadati</taxon>
        <taxon>Campylobacterota</taxon>
        <taxon>Epsilonproteobacteria</taxon>
        <taxon>Campylobacterales</taxon>
        <taxon>Sulfurospirillaceae</taxon>
        <taxon>Sulfurospirillum</taxon>
    </lineage>
</organism>
<dbReference type="PANTHER" id="PTHR32089">
    <property type="entry name" value="METHYL-ACCEPTING CHEMOTAXIS PROTEIN MCPB"/>
    <property type="match status" value="1"/>
</dbReference>
<dbReference type="EMBL" id="CP017111">
    <property type="protein sequence ID" value="AOO64757.1"/>
    <property type="molecule type" value="Genomic_DNA"/>
</dbReference>
<dbReference type="PANTHER" id="PTHR32089:SF114">
    <property type="entry name" value="METHYL-ACCEPTING CHEMOTAXIS PROTEIN MCPB"/>
    <property type="match status" value="1"/>
</dbReference>
<dbReference type="AlphaFoldDB" id="A0A1D7TIE3"/>
<keyword evidence="4" id="KW-0472">Membrane</keyword>
<dbReference type="PROSITE" id="PS50111">
    <property type="entry name" value="CHEMOTAXIS_TRANSDUC_2"/>
    <property type="match status" value="1"/>
</dbReference>
<reference evidence="8" key="1">
    <citation type="submission" date="2016-08" db="EMBL/GenBank/DDBJ databases">
        <title>Complete genome sequence of the organohalide-respiring Epsilonproteobacterium Sulfurospirillum halorespirans.</title>
        <authorList>
            <person name="Goris T."/>
            <person name="Zimmermann J."/>
            <person name="Schenz B."/>
            <person name="Lemos M."/>
            <person name="Hackermueller J."/>
            <person name="Diekert G."/>
        </authorList>
    </citation>
    <scope>NUCLEOTIDE SEQUENCE [LARGE SCALE GENOMIC DNA]</scope>
    <source>
        <strain>DSM 13726</strain>
        <strain evidence="8">PCE-M2</strain>
    </source>
</reference>
<dbReference type="KEGG" id="shal:SHALO_0976"/>
<evidence type="ECO:0000256" key="4">
    <source>
        <dbReference type="SAM" id="Phobius"/>
    </source>
</evidence>
<dbReference type="SMART" id="SM00283">
    <property type="entry name" value="MA"/>
    <property type="match status" value="1"/>
</dbReference>
<dbReference type="GO" id="GO:0004888">
    <property type="term" value="F:transmembrane signaling receptor activity"/>
    <property type="evidence" value="ECO:0007669"/>
    <property type="project" value="InterPro"/>
</dbReference>
<dbReference type="Gene3D" id="3.30.450.290">
    <property type="match status" value="1"/>
</dbReference>
<dbReference type="InterPro" id="IPR004090">
    <property type="entry name" value="Chemotax_Me-accpt_rcpt"/>
</dbReference>
<keyword evidence="4" id="KW-0812">Transmembrane</keyword>
<keyword evidence="4" id="KW-1133">Transmembrane helix</keyword>
<gene>
    <name evidence="7" type="ORF">SHALO_0976</name>
</gene>
<dbReference type="Pfam" id="PF00015">
    <property type="entry name" value="MCPsignal"/>
    <property type="match status" value="1"/>
</dbReference>
<feature type="transmembrane region" description="Helical" evidence="4">
    <location>
        <begin position="177"/>
        <end position="196"/>
    </location>
</feature>
<protein>
    <submittedName>
        <fullName evidence="7">Putative methyl-accepting chemotaxis protein</fullName>
    </submittedName>
</protein>
<keyword evidence="1 3" id="KW-0807">Transducer</keyword>
<dbReference type="GO" id="GO:0016020">
    <property type="term" value="C:membrane"/>
    <property type="evidence" value="ECO:0007669"/>
    <property type="project" value="InterPro"/>
</dbReference>
<accession>A0A1D7TIE3</accession>
<dbReference type="GO" id="GO:0006935">
    <property type="term" value="P:chemotaxis"/>
    <property type="evidence" value="ECO:0007669"/>
    <property type="project" value="InterPro"/>
</dbReference>
<dbReference type="InterPro" id="IPR003660">
    <property type="entry name" value="HAMP_dom"/>
</dbReference>
<evidence type="ECO:0000313" key="7">
    <source>
        <dbReference type="EMBL" id="AOO64757.1"/>
    </source>
</evidence>
<keyword evidence="8" id="KW-1185">Reference proteome</keyword>
<dbReference type="PROSITE" id="PS50885">
    <property type="entry name" value="HAMP"/>
    <property type="match status" value="1"/>
</dbReference>
<comment type="similarity">
    <text evidence="2">Belongs to the methyl-accepting chemotaxis (MCP) protein family.</text>
</comment>
<dbReference type="InterPro" id="IPR004089">
    <property type="entry name" value="MCPsignal_dom"/>
</dbReference>
<feature type="domain" description="Methyl-accepting transducer" evidence="5">
    <location>
        <begin position="250"/>
        <end position="507"/>
    </location>
</feature>
<dbReference type="STRING" id="1193502.SHALO_0976"/>
<proteinExistence type="inferred from homology"/>
<evidence type="ECO:0000256" key="1">
    <source>
        <dbReference type="ARBA" id="ARBA00023224"/>
    </source>
</evidence>
<feature type="domain" description="HAMP" evidence="6">
    <location>
        <begin position="198"/>
        <end position="252"/>
    </location>
</feature>
<evidence type="ECO:0000259" key="6">
    <source>
        <dbReference type="PROSITE" id="PS50885"/>
    </source>
</evidence>
<dbReference type="Proteomes" id="UP000094609">
    <property type="component" value="Chromosome"/>
</dbReference>
<evidence type="ECO:0000256" key="2">
    <source>
        <dbReference type="ARBA" id="ARBA00029447"/>
    </source>
</evidence>
<dbReference type="PATRIC" id="fig|1193502.14.peg.984"/>
<dbReference type="SUPFAM" id="SSF58104">
    <property type="entry name" value="Methyl-accepting chemotaxis protein (MCP) signaling domain"/>
    <property type="match status" value="1"/>
</dbReference>
<evidence type="ECO:0000313" key="8">
    <source>
        <dbReference type="Proteomes" id="UP000094609"/>
    </source>
</evidence>
<name>A0A1D7TIE3_9BACT</name>
<dbReference type="PRINTS" id="PR00260">
    <property type="entry name" value="CHEMTRNSDUCR"/>
</dbReference>
<dbReference type="GO" id="GO:0007165">
    <property type="term" value="P:signal transduction"/>
    <property type="evidence" value="ECO:0007669"/>
    <property type="project" value="UniProtKB-KW"/>
</dbReference>
<sequence>MLKTIKSKTIFTLFVATLGTLGILFFLISYDFEKLAKSQFKTSSTMLSSAIFQTIKESMNSGDPQVIATTIQNAASISGVTQLKVYKSPSVKELFASPKDEQIPAKLEPLLHQHTEFFEEFKEKDQEYIRIALPLKAEVSCLSCHANVKENDVLGVSELIISTQTSKESIFRAKLRIVFFMALAVALILISFSLFFKKEIFGVIETLRLMVYNVAKGDCDLTKRLEIKQYDELGVVSSLINEFLSKIQTTLHDVKISSSLNQESAQALRTIAASVVEKIASQIDAIAQVHRSIMAIRSETNESYSLSQISSTNLQEARKSLGQLFCELEASVAAIQYDSEHESALADKMTQLTTHATQIKTVLETIEEIASQTNLLSLNAAIEAARAGEHGRGFAVVADEVRKLAEKTQKSLEEISLVVHAITTGILEISAEIQKSSENATAISLNSQTLIDEAKKSDAKLLLATHNADETMQKNSQTLHHIEALVDVAHTMVHLAEETQETTLGLQTICTEQAKKSDDLKSMLQAFRTQK</sequence>
<evidence type="ECO:0000259" key="5">
    <source>
        <dbReference type="PROSITE" id="PS50111"/>
    </source>
</evidence>
<feature type="transmembrane region" description="Helical" evidence="4">
    <location>
        <begin position="12"/>
        <end position="32"/>
    </location>
</feature>